<feature type="transmembrane region" description="Helical" evidence="1">
    <location>
        <begin position="340"/>
        <end position="356"/>
    </location>
</feature>
<feature type="transmembrane region" description="Helical" evidence="1">
    <location>
        <begin position="368"/>
        <end position="387"/>
    </location>
</feature>
<evidence type="ECO:0000256" key="1">
    <source>
        <dbReference type="SAM" id="Phobius"/>
    </source>
</evidence>
<protein>
    <recommendedName>
        <fullName evidence="4">Transmembrane protein</fullName>
    </recommendedName>
</protein>
<feature type="transmembrane region" description="Helical" evidence="1">
    <location>
        <begin position="198"/>
        <end position="217"/>
    </location>
</feature>
<comment type="caution">
    <text evidence="2">The sequence shown here is derived from an EMBL/GenBank/DDBJ whole genome shotgun (WGS) entry which is preliminary data.</text>
</comment>
<keyword evidence="1" id="KW-1133">Transmembrane helix</keyword>
<evidence type="ECO:0000313" key="2">
    <source>
        <dbReference type="EMBL" id="MDT0261255.1"/>
    </source>
</evidence>
<feature type="transmembrane region" description="Helical" evidence="1">
    <location>
        <begin position="266"/>
        <end position="286"/>
    </location>
</feature>
<sequence length="589" mass="59910">MSTATVPRRGARPAAADVWVVVLSVALLWPQHRSGYGLGHDMVFTPHQPFTLDSLGLGSASPRAVPLDALVAIASKLVNGAVLGRVALAVPLLLAGWGSSRLLGARSLPGQLAVAGFAVWNPFVVERLALGQWALLWAYGALPWLIRAADRIRRGDGSAAAIAALVCWLAACSITPTGGLLGAAVAVVLAWSRSLRRTALVIAAAVLLQLPWLLPALTSTAAATSDPRAVAAFAARSERPGGAVLSLLGLGGIWSSDVTPASRGGLLGYLTAVVVVAALVLGIPVLAGRWGGGLSVRLMALAGAGFVLAAAATVPGPAAIVRWTVSEVPGAGLLRDGQKWLLPFAVLAVLAAGAAVDRIPRVVPAAPMVLAALSLPLVLLPDAMATLRAPLTPVRYPAEWSRAARLMGSGSSAGSGGDVLVLPFASYRSFDWAPGRSVLDPAPRWLAASTVVDDRLAVSGVLLAGEDRRAAAVATLLDGAATAGSPAPGSGTARSGRQPASRLAGLGVGWVLVEADTPGPRLPDLSALRPVLTGGAVELYRVPGQVRVQPGSGARRWTVILADLLAAAALLAAVGVKAGLRPGACYTRR</sequence>
<dbReference type="Proteomes" id="UP001183176">
    <property type="component" value="Unassembled WGS sequence"/>
</dbReference>
<accession>A0ABU2J8E4</accession>
<feature type="transmembrane region" description="Helical" evidence="1">
    <location>
        <begin position="158"/>
        <end position="191"/>
    </location>
</feature>
<gene>
    <name evidence="2" type="ORF">RM423_07585</name>
</gene>
<name>A0ABU2J8E4_9ACTN</name>
<reference evidence="3" key="1">
    <citation type="submission" date="2023-07" db="EMBL/GenBank/DDBJ databases">
        <title>30 novel species of actinomycetes from the DSMZ collection.</title>
        <authorList>
            <person name="Nouioui I."/>
        </authorList>
    </citation>
    <scope>NUCLEOTIDE SEQUENCE [LARGE SCALE GENOMIC DNA]</scope>
    <source>
        <strain evidence="3">DSM 44399</strain>
    </source>
</reference>
<keyword evidence="1" id="KW-0812">Transmembrane</keyword>
<feature type="transmembrane region" description="Helical" evidence="1">
    <location>
        <begin position="128"/>
        <end position="146"/>
    </location>
</feature>
<feature type="transmembrane region" description="Helical" evidence="1">
    <location>
        <begin position="557"/>
        <end position="580"/>
    </location>
</feature>
<feature type="transmembrane region" description="Helical" evidence="1">
    <location>
        <begin position="77"/>
        <end position="97"/>
    </location>
</feature>
<keyword evidence="3" id="KW-1185">Reference proteome</keyword>
<dbReference type="EMBL" id="JAVREH010000007">
    <property type="protein sequence ID" value="MDT0261255.1"/>
    <property type="molecule type" value="Genomic_DNA"/>
</dbReference>
<dbReference type="RefSeq" id="WP_311422412.1">
    <property type="nucleotide sequence ID" value="NZ_JAVREH010000007.1"/>
</dbReference>
<feature type="transmembrane region" description="Helical" evidence="1">
    <location>
        <begin position="298"/>
        <end position="320"/>
    </location>
</feature>
<evidence type="ECO:0008006" key="4">
    <source>
        <dbReference type="Google" id="ProtNLM"/>
    </source>
</evidence>
<organism evidence="2 3">
    <name type="scientific">Jatrophihabitans lederbergiae</name>
    <dbReference type="NCBI Taxonomy" id="3075547"/>
    <lineage>
        <taxon>Bacteria</taxon>
        <taxon>Bacillati</taxon>
        <taxon>Actinomycetota</taxon>
        <taxon>Actinomycetes</taxon>
        <taxon>Jatrophihabitantales</taxon>
        <taxon>Jatrophihabitantaceae</taxon>
        <taxon>Jatrophihabitans</taxon>
    </lineage>
</organism>
<evidence type="ECO:0000313" key="3">
    <source>
        <dbReference type="Proteomes" id="UP001183176"/>
    </source>
</evidence>
<keyword evidence="1" id="KW-0472">Membrane</keyword>
<proteinExistence type="predicted"/>